<accession>A0A6A5E5P9</accession>
<dbReference type="InterPro" id="IPR036961">
    <property type="entry name" value="Kinesin_motor_dom_sf"/>
</dbReference>
<evidence type="ECO:0000256" key="9">
    <source>
        <dbReference type="PROSITE-ProRule" id="PRU00283"/>
    </source>
</evidence>
<dbReference type="InterPro" id="IPR019821">
    <property type="entry name" value="Kinesin_motor_CS"/>
</dbReference>
<evidence type="ECO:0000256" key="10">
    <source>
        <dbReference type="SAM" id="MobiDB-lite"/>
    </source>
</evidence>
<dbReference type="PRINTS" id="PR00380">
    <property type="entry name" value="KINESINHEAVY"/>
</dbReference>
<feature type="compositionally biased region" description="Low complexity" evidence="10">
    <location>
        <begin position="768"/>
        <end position="783"/>
    </location>
</feature>
<protein>
    <recommendedName>
        <fullName evidence="11">Kinesin motor domain-containing protein</fullName>
    </recommendedName>
</protein>
<feature type="compositionally biased region" description="Polar residues" evidence="10">
    <location>
        <begin position="784"/>
        <end position="799"/>
    </location>
</feature>
<dbReference type="InterPro" id="IPR008984">
    <property type="entry name" value="SMAD_FHA_dom_sf"/>
</dbReference>
<gene>
    <name evidence="12" type="ORF">PFLUV_G00224990</name>
</gene>
<evidence type="ECO:0000313" key="12">
    <source>
        <dbReference type="EMBL" id="KAF1375900.1"/>
    </source>
</evidence>
<comment type="similarity">
    <text evidence="9">Belongs to the TRAFAC class myosin-kinesin ATPase superfamily. Kinesin family.</text>
</comment>
<dbReference type="CDD" id="cd22708">
    <property type="entry name" value="FHA_KIF16"/>
    <property type="match status" value="1"/>
</dbReference>
<dbReference type="GO" id="GO:0005524">
    <property type="term" value="F:ATP binding"/>
    <property type="evidence" value="ECO:0007669"/>
    <property type="project" value="UniProtKB-UniRule"/>
</dbReference>
<dbReference type="Gene3D" id="2.60.200.20">
    <property type="match status" value="1"/>
</dbReference>
<evidence type="ECO:0000313" key="13">
    <source>
        <dbReference type="Proteomes" id="UP000465112"/>
    </source>
</evidence>
<keyword evidence="5 9" id="KW-0067">ATP-binding</keyword>
<dbReference type="PROSITE" id="PS50067">
    <property type="entry name" value="KINESIN_MOTOR_2"/>
    <property type="match status" value="1"/>
</dbReference>
<keyword evidence="3" id="KW-0597">Phosphoprotein</keyword>
<keyword evidence="2" id="KW-0963">Cytoplasm</keyword>
<evidence type="ECO:0000256" key="3">
    <source>
        <dbReference type="ARBA" id="ARBA00022553"/>
    </source>
</evidence>
<reference evidence="12 13" key="1">
    <citation type="submission" date="2019-06" db="EMBL/GenBank/DDBJ databases">
        <title>A chromosome-scale genome assembly of the European perch, Perca fluviatilis.</title>
        <authorList>
            <person name="Roques C."/>
            <person name="Zahm M."/>
            <person name="Cabau C."/>
            <person name="Klopp C."/>
            <person name="Bouchez O."/>
            <person name="Donnadieu C."/>
            <person name="Kuhl H."/>
            <person name="Gislard M."/>
            <person name="Guendouz S."/>
            <person name="Journot L."/>
            <person name="Haffray P."/>
            <person name="Bestin A."/>
            <person name="Morvezen R."/>
            <person name="Feron R."/>
            <person name="Wen M."/>
            <person name="Jouanno E."/>
            <person name="Herpin A."/>
            <person name="Schartl M."/>
            <person name="Postlethwait J."/>
            <person name="Schaerlinger B."/>
            <person name="Chardard D."/>
            <person name="Lecocq T."/>
            <person name="Poncet C."/>
            <person name="Jaffrelo L."/>
            <person name="Lampietro C."/>
            <person name="Guiguen Y."/>
        </authorList>
    </citation>
    <scope>NUCLEOTIDE SEQUENCE [LARGE SCALE GENOMIC DNA]</scope>
    <source>
        <tissue evidence="12">Blood</tissue>
    </source>
</reference>
<evidence type="ECO:0000256" key="2">
    <source>
        <dbReference type="ARBA" id="ARBA00022490"/>
    </source>
</evidence>
<comment type="caution">
    <text evidence="12">The sequence shown here is derived from an EMBL/GenBank/DDBJ whole genome shotgun (WGS) entry which is preliminary data.</text>
</comment>
<dbReference type="Proteomes" id="UP000465112">
    <property type="component" value="Chromosome 19"/>
</dbReference>
<dbReference type="SMART" id="SM00129">
    <property type="entry name" value="KISc"/>
    <property type="match status" value="1"/>
</dbReference>
<dbReference type="FunFam" id="3.40.850.10:FF:000021">
    <property type="entry name" value="kinesin-like protein KIF16B isoform X1"/>
    <property type="match status" value="1"/>
</dbReference>
<keyword evidence="4 9" id="KW-0547">Nucleotide-binding</keyword>
<organism evidence="12 13">
    <name type="scientific">Perca fluviatilis</name>
    <name type="common">European perch</name>
    <dbReference type="NCBI Taxonomy" id="8168"/>
    <lineage>
        <taxon>Eukaryota</taxon>
        <taxon>Metazoa</taxon>
        <taxon>Chordata</taxon>
        <taxon>Craniata</taxon>
        <taxon>Vertebrata</taxon>
        <taxon>Euteleostomi</taxon>
        <taxon>Actinopterygii</taxon>
        <taxon>Neopterygii</taxon>
        <taxon>Teleostei</taxon>
        <taxon>Neoteleostei</taxon>
        <taxon>Acanthomorphata</taxon>
        <taxon>Eupercaria</taxon>
        <taxon>Perciformes</taxon>
        <taxon>Percoidei</taxon>
        <taxon>Percidae</taxon>
        <taxon>Percinae</taxon>
        <taxon>Perca</taxon>
    </lineage>
</organism>
<dbReference type="OrthoDB" id="3176171at2759"/>
<keyword evidence="8" id="KW-0206">Cytoskeleton</keyword>
<dbReference type="SUPFAM" id="SSF52540">
    <property type="entry name" value="P-loop containing nucleoside triphosphate hydrolases"/>
    <property type="match status" value="1"/>
</dbReference>
<dbReference type="EMBL" id="VHII01000019">
    <property type="protein sequence ID" value="KAF1375900.1"/>
    <property type="molecule type" value="Genomic_DNA"/>
</dbReference>
<evidence type="ECO:0000256" key="4">
    <source>
        <dbReference type="ARBA" id="ARBA00022741"/>
    </source>
</evidence>
<dbReference type="InterPro" id="IPR000253">
    <property type="entry name" value="FHA_dom"/>
</dbReference>
<dbReference type="GO" id="GO:0005856">
    <property type="term" value="C:cytoskeleton"/>
    <property type="evidence" value="ECO:0007669"/>
    <property type="project" value="UniProtKB-SubCell"/>
</dbReference>
<dbReference type="SUPFAM" id="SSF49879">
    <property type="entry name" value="SMAD/FHA domain"/>
    <property type="match status" value="1"/>
</dbReference>
<feature type="region of interest" description="Disordered" evidence="10">
    <location>
        <begin position="602"/>
        <end position="624"/>
    </location>
</feature>
<dbReference type="GO" id="GO:0008017">
    <property type="term" value="F:microtubule binding"/>
    <property type="evidence" value="ECO:0007669"/>
    <property type="project" value="InterPro"/>
</dbReference>
<evidence type="ECO:0000256" key="8">
    <source>
        <dbReference type="ARBA" id="ARBA00023212"/>
    </source>
</evidence>
<feature type="binding site" evidence="9">
    <location>
        <begin position="99"/>
        <end position="106"/>
    </location>
    <ligand>
        <name>ATP</name>
        <dbReference type="ChEBI" id="CHEBI:30616"/>
    </ligand>
</feature>
<dbReference type="Pfam" id="PF00498">
    <property type="entry name" value="FHA"/>
    <property type="match status" value="1"/>
</dbReference>
<dbReference type="InterPro" id="IPR027417">
    <property type="entry name" value="P-loop_NTPase"/>
</dbReference>
<evidence type="ECO:0000256" key="5">
    <source>
        <dbReference type="ARBA" id="ARBA00022840"/>
    </source>
</evidence>
<evidence type="ECO:0000256" key="1">
    <source>
        <dbReference type="ARBA" id="ARBA00004245"/>
    </source>
</evidence>
<feature type="domain" description="Kinesin motor" evidence="11">
    <location>
        <begin position="3"/>
        <end position="357"/>
    </location>
</feature>
<keyword evidence="13" id="KW-1185">Reference proteome</keyword>
<dbReference type="GO" id="GO:0003777">
    <property type="term" value="F:microtubule motor activity"/>
    <property type="evidence" value="ECO:0007669"/>
    <property type="project" value="InterPro"/>
</dbReference>
<keyword evidence="7 9" id="KW-0505">Motor protein</keyword>
<dbReference type="FunFam" id="2.60.200.20:FF:000005">
    <property type="entry name" value="Kinesin family member 16B"/>
    <property type="match status" value="1"/>
</dbReference>
<name>A0A6A5E5P9_PERFL</name>
<feature type="region of interest" description="Disordered" evidence="10">
    <location>
        <begin position="388"/>
        <end position="407"/>
    </location>
</feature>
<dbReference type="GO" id="GO:0007018">
    <property type="term" value="P:microtubule-based movement"/>
    <property type="evidence" value="ECO:0007669"/>
    <property type="project" value="InterPro"/>
</dbReference>
<feature type="compositionally biased region" description="Polar residues" evidence="10">
    <location>
        <begin position="388"/>
        <end position="401"/>
    </location>
</feature>
<dbReference type="PANTHER" id="PTHR47117:SF8">
    <property type="entry name" value="KINESIN FAMILY MEMBER 16B"/>
    <property type="match status" value="1"/>
</dbReference>
<feature type="region of interest" description="Disordered" evidence="10">
    <location>
        <begin position="768"/>
        <end position="812"/>
    </location>
</feature>
<dbReference type="Gene3D" id="3.40.850.10">
    <property type="entry name" value="Kinesin motor domain"/>
    <property type="match status" value="1"/>
</dbReference>
<dbReference type="Pfam" id="PF00225">
    <property type="entry name" value="Kinesin"/>
    <property type="match status" value="1"/>
</dbReference>
<evidence type="ECO:0000256" key="7">
    <source>
        <dbReference type="ARBA" id="ARBA00023175"/>
    </source>
</evidence>
<evidence type="ECO:0000259" key="11">
    <source>
        <dbReference type="PROSITE" id="PS50067"/>
    </source>
</evidence>
<proteinExistence type="inferred from homology"/>
<evidence type="ECO:0000256" key="6">
    <source>
        <dbReference type="ARBA" id="ARBA00023054"/>
    </source>
</evidence>
<dbReference type="PANTHER" id="PTHR47117">
    <property type="entry name" value="STAR-RELATED LIPID TRANSFER PROTEIN 9"/>
    <property type="match status" value="1"/>
</dbReference>
<keyword evidence="6" id="KW-0175">Coiled coil</keyword>
<dbReference type="InterPro" id="IPR001752">
    <property type="entry name" value="Kinesin_motor_dom"/>
</dbReference>
<comment type="subcellular location">
    <subcellularLocation>
        <location evidence="1">Cytoplasm</location>
        <location evidence="1">Cytoskeleton</location>
    </subcellularLocation>
</comment>
<dbReference type="GO" id="GO:0005737">
    <property type="term" value="C:cytoplasm"/>
    <property type="evidence" value="ECO:0007669"/>
    <property type="project" value="UniProtKB-ARBA"/>
</dbReference>
<dbReference type="PROSITE" id="PS00411">
    <property type="entry name" value="KINESIN_MOTOR_1"/>
    <property type="match status" value="1"/>
</dbReference>
<sequence length="1436" mass="157478">MASLRVAVRVRPLSKREKHSSSKVIIHMKGKSTSVDKPSHIRGDELKDRRKTFCYDFSYDSTDRGRPTFISQERIYHDLGCDVLNSAFEGFNACVFAYGQTGSGKSYTMMGHTEDKGLIPRICEGLFCEISRRESDDVSFRTEVSYLEIYNERVQDLLKKRTTPTDGGLRVREHPRDGPYVENLSKHLVHNHSEMEDLIILGNANRTTASTFMNNLSSRSHAIFTISFTQVWFDWFDEELPREKLSKIHLVDLAGSERADATNATGSRLKEGANINKSLGTLGSVISALADLSVGGQSTKKKQQIYIPYRDSVLTWLLKDSLGGNSVTTMIATVSPADVNYGETLSTLRFASRAKTVVNSPTVNEDNSVDVIRELQAEVTMLRRQLQEANQVSRGEPSSSLKVEEELHQNETREKTVALRKEGRGVILDCQLPHLIVIDEDLLSTGIILYYLKEGRTLIGSDEASCSQDIVLRGPGLLSEHCVLESRAGTVTLIPQDGALCLVNGSVVTDPCQLTQGAITQLGGGTIFRFYHPNEAAQLRPQRQNRLLSAFSLPLTDLSKSTENLSEVMQQNPGMDEKLNQKEVEWQQVQENLNRCNQDIKRLSEDNSGTPHQQRAEEKTTGAAMEETGNGLMDTLAAETAESKVPSSCLTSATIETTAKPGKYPVRHTSSELDGDTLQGGISTRDGLEQERHLCHKSGPWLTSEMLWSKAQSGAGVASYEGEEVWSGDASLQQTSVLGPGDGCGTKPEGNANEIKGVVADCCKERPGSSGSSLGSMSHLQSSRGTSSTSVLPETSTHSQFDKRPLSSQAACCPPEETTFKGQFGCGKMDGSGSLEEIPGVCETETAAATIQHSVPGSLLSRASWIVQDAGRLLWSSPTILQQVREEGLQPVGARWSSLVVSLVRESNVLSVVRDSQVFSMFKGSLVFSLLKDSHIFSMVKDLPLIQHIEMEITQNLQPEEAAQMIQGSIIPDTTQLPVPTPAQTFCRAEELPDNVPLIPEDMSTRNRSICYLKLPQEQDMADIHVKQGDKLSTELSPAKLISEPKVSHAPGDKLIAELSPVKHLSEPEVVHAPGSKDQALENSRTVHEKNNVKIFTQTLIEFPDSLLKLQTLPLPDMMDTLRSVISTSVLTFQKIVALYWLNVAKCSQPEPRPALLILAETGLYTLTTDSGLLAVFHQLPLLQLKEVQIGLAGHSLRLMSTTEESILGVYTHSQQLTKELCFAILGVTCPGDNRVSQHPLLHGDLMKLSLDWNACVPDLLLDAGLRVRCQFQKTLADLVYLLHCNLDQKTVTVGEVQLLLCTGVGVCISPSSHTEALAQLFLTDTHLGLVQEDAVFHPTPRSVTIAPRCPQFHDLTLRQRSDVRCVLVHDEDKRGVVRLDVILANVGGRVHPESVTKAATPPAKASNSSLNAEVWKLTFSCSSEAACLINHLSNV</sequence>